<feature type="compositionally biased region" description="Basic and acidic residues" evidence="1">
    <location>
        <begin position="725"/>
        <end position="737"/>
    </location>
</feature>
<feature type="region of interest" description="Disordered" evidence="1">
    <location>
        <begin position="218"/>
        <end position="277"/>
    </location>
</feature>
<reference evidence="2 3" key="1">
    <citation type="journal article" date="2018" name="Mol. Biol. Evol.">
        <title>Broad Genomic Sampling Reveals a Smut Pathogenic Ancestry of the Fungal Clade Ustilaginomycotina.</title>
        <authorList>
            <person name="Kijpornyongpan T."/>
            <person name="Mondo S.J."/>
            <person name="Barry K."/>
            <person name="Sandor L."/>
            <person name="Lee J."/>
            <person name="Lipzen A."/>
            <person name="Pangilinan J."/>
            <person name="LaButti K."/>
            <person name="Hainaut M."/>
            <person name="Henrissat B."/>
            <person name="Grigoriev I.V."/>
            <person name="Spatafora J.W."/>
            <person name="Aime M.C."/>
        </authorList>
    </citation>
    <scope>NUCLEOTIDE SEQUENCE [LARGE SCALE GENOMIC DNA]</scope>
    <source>
        <strain evidence="2 3">MCA 4198</strain>
    </source>
</reference>
<protein>
    <submittedName>
        <fullName evidence="2">Uncharacterized protein</fullName>
    </submittedName>
</protein>
<feature type="compositionally biased region" description="Low complexity" evidence="1">
    <location>
        <begin position="398"/>
        <end position="408"/>
    </location>
</feature>
<feature type="region of interest" description="Disordered" evidence="1">
    <location>
        <begin position="819"/>
        <end position="895"/>
    </location>
</feature>
<proteinExistence type="predicted"/>
<feature type="compositionally biased region" description="Basic and acidic residues" evidence="1">
    <location>
        <begin position="454"/>
        <end position="466"/>
    </location>
</feature>
<feature type="compositionally biased region" description="Low complexity" evidence="1">
    <location>
        <begin position="782"/>
        <end position="794"/>
    </location>
</feature>
<evidence type="ECO:0000313" key="3">
    <source>
        <dbReference type="Proteomes" id="UP000245768"/>
    </source>
</evidence>
<feature type="compositionally biased region" description="Polar residues" evidence="1">
    <location>
        <begin position="623"/>
        <end position="632"/>
    </location>
</feature>
<feature type="compositionally biased region" description="Polar residues" evidence="1">
    <location>
        <begin position="971"/>
        <end position="980"/>
    </location>
</feature>
<accession>A0A316Z1I5</accession>
<organism evidence="2 3">
    <name type="scientific">Acaromyces ingoldii</name>
    <dbReference type="NCBI Taxonomy" id="215250"/>
    <lineage>
        <taxon>Eukaryota</taxon>
        <taxon>Fungi</taxon>
        <taxon>Dikarya</taxon>
        <taxon>Basidiomycota</taxon>
        <taxon>Ustilaginomycotina</taxon>
        <taxon>Exobasidiomycetes</taxon>
        <taxon>Exobasidiales</taxon>
        <taxon>Cryptobasidiaceae</taxon>
        <taxon>Acaromyces</taxon>
    </lineage>
</organism>
<feature type="compositionally biased region" description="Low complexity" evidence="1">
    <location>
        <begin position="821"/>
        <end position="878"/>
    </location>
</feature>
<feature type="compositionally biased region" description="Polar residues" evidence="1">
    <location>
        <begin position="218"/>
        <end position="227"/>
    </location>
</feature>
<evidence type="ECO:0000256" key="1">
    <source>
        <dbReference type="SAM" id="MobiDB-lite"/>
    </source>
</evidence>
<feature type="compositionally biased region" description="Polar residues" evidence="1">
    <location>
        <begin position="994"/>
        <end position="1019"/>
    </location>
</feature>
<feature type="region of interest" description="Disordered" evidence="1">
    <location>
        <begin position="323"/>
        <end position="504"/>
    </location>
</feature>
<dbReference type="Proteomes" id="UP000245768">
    <property type="component" value="Unassembled WGS sequence"/>
</dbReference>
<gene>
    <name evidence="2" type="ORF">FA10DRAFT_283651</name>
</gene>
<feature type="region of interest" description="Disordered" evidence="1">
    <location>
        <begin position="1059"/>
        <end position="1128"/>
    </location>
</feature>
<dbReference type="InParanoid" id="A0A316Z1I5"/>
<feature type="region of interest" description="Disordered" evidence="1">
    <location>
        <begin position="44"/>
        <end position="150"/>
    </location>
</feature>
<feature type="region of interest" description="Disordered" evidence="1">
    <location>
        <begin position="176"/>
        <end position="197"/>
    </location>
</feature>
<sequence>MTRPSLDRTASKREKVNAVSKASLAMFNPAYAMGIESGPTWLDEHESMSETHDYPEATPELEAFADADGDQDETDLIDLPVQPRSHGHAHTKSVFEDDGWAPSPTSSTFSGSSASSASPTFGEAAGLSRNSTVKLRKQPGRSGSNASSNSLSRFFSWKRAQNGSSNMHGIKITKHGGAVSTSPLMRTLDDQPRSAPPHIESFEAAQCYAYQLNGPSSLPGTPLEATQNLPALSSSSSSSSANSSSPPSSISGLERHDEDRSLGRKHSMPSLREVRSKNACHLGKSSFSSSANEPFYWRDEHFAPPPPMPASVSPRLGGERMLRQVGSNSSNGSNSSSNGGKSSTMTVRPISRISSVGKGAIRKSMMPLQLNEATSCASPTLPSSSSPTPSNMAGIGIKSPKSPKSTSSKSRKRFDPVNSPEMPSLPLGATTLAEAVEQGLFGNKTSSSAAKTKQSKDVSTHSESATKNKTAPQDSHRIRRRSRSVGAQEAATDIGPPRFSTMFGLPETTHELDLEAILAPSSTLSNSSEDLGLGLHGKDDIYGGVVYEEPQSTQDRRTREASNGGGETPKLGETLEDGNSDDHWGSPSALVARRVQLNHGGSVVGVSSPKLVSLSSPRMSDSARLSPQSHSPSKLGAAASSLELKSSQEGRCPRPGLQPQPVLVNVMPPTPDLGAGEEDTFEGETPSPSVLRTARQEDQPDYDDEEEEEEDEEVREEEAYSQMLEEQHDPWQEEQSTRNRSQSGFSTSTTSDGSSSSSLGLSFDATLSQDEDEYEPFGFARSLSSSSLASSVDSDASENESAQIMVASSASATFEKATFLGGASPSSSSGGGSNSSSGSSVSPTSAAPSPWSSSSTSTSSFSSGPSSVSSSSSSSNSGTNKRASRVGLSTLSSGQSLASVMTTSTSILDFGMDGLGLTSFGNELDMRELTEKAAKRRSSDLFSPAEIRGLASQAEDEDDCDTPRLSGGNRFESSNATTQMKLAGIQPTRPLQLRKNQLGGQDFKSSPAQQGNVLSTPSSYRIPRGQSASSPHLELDLSLPLDLDDLGLGLGLPSIKGSAIRKSRQPSIISPPKPPKSAARRRPQQAPPMKRTTSAPEPDPCRRSSLEPKTPPRPSATTLQNPPAGSFEAAFGLGLGLALDLSENSTAPSPPKNSRPPSAVGFAL</sequence>
<feature type="region of interest" description="Disordered" evidence="1">
    <location>
        <begin position="782"/>
        <end position="802"/>
    </location>
</feature>
<name>A0A316Z1I5_9BASI</name>
<feature type="compositionally biased region" description="Low complexity" evidence="1">
    <location>
        <begin position="743"/>
        <end position="764"/>
    </location>
</feature>
<dbReference type="RefSeq" id="XP_025381241.1">
    <property type="nucleotide sequence ID" value="XM_025523858.1"/>
</dbReference>
<feature type="compositionally biased region" description="Low complexity" evidence="1">
    <location>
        <begin position="374"/>
        <end position="390"/>
    </location>
</feature>
<evidence type="ECO:0000313" key="2">
    <source>
        <dbReference type="EMBL" id="PWN94043.1"/>
    </source>
</evidence>
<feature type="region of interest" description="Disordered" evidence="1">
    <location>
        <begin position="1141"/>
        <end position="1164"/>
    </location>
</feature>
<feature type="compositionally biased region" description="Acidic residues" evidence="1">
    <location>
        <begin position="699"/>
        <end position="716"/>
    </location>
</feature>
<dbReference type="OrthoDB" id="2553867at2759"/>
<keyword evidence="3" id="KW-1185">Reference proteome</keyword>
<feature type="compositionally biased region" description="Basic and acidic residues" evidence="1">
    <location>
        <begin position="44"/>
        <end position="55"/>
    </location>
</feature>
<feature type="compositionally biased region" description="Basic and acidic residues" evidence="1">
    <location>
        <begin position="253"/>
        <end position="262"/>
    </location>
</feature>
<dbReference type="GeneID" id="37045774"/>
<feature type="compositionally biased region" description="Low complexity" evidence="1">
    <location>
        <begin position="600"/>
        <end position="617"/>
    </location>
</feature>
<feature type="compositionally biased region" description="Low complexity" evidence="1">
    <location>
        <begin position="101"/>
        <end position="122"/>
    </location>
</feature>
<feature type="compositionally biased region" description="Low complexity" evidence="1">
    <location>
        <begin position="326"/>
        <end position="343"/>
    </location>
</feature>
<dbReference type="EMBL" id="KZ819634">
    <property type="protein sequence ID" value="PWN94043.1"/>
    <property type="molecule type" value="Genomic_DNA"/>
</dbReference>
<feature type="region of interest" description="Disordered" evidence="1">
    <location>
        <begin position="948"/>
        <end position="1031"/>
    </location>
</feature>
<feature type="compositionally biased region" description="Low complexity" evidence="1">
    <location>
        <begin position="228"/>
        <end position="249"/>
    </location>
</feature>
<feature type="region of interest" description="Disordered" evidence="1">
    <location>
        <begin position="545"/>
        <end position="767"/>
    </location>
</feature>
<feature type="compositionally biased region" description="Acidic residues" evidence="1">
    <location>
        <begin position="63"/>
        <end position="76"/>
    </location>
</feature>
<feature type="compositionally biased region" description="Low complexity" evidence="1">
    <location>
        <begin position="140"/>
        <end position="150"/>
    </location>
</feature>
<dbReference type="AlphaFoldDB" id="A0A316Z1I5"/>